<evidence type="ECO:0000313" key="2">
    <source>
        <dbReference type="EMBL" id="ASJ71008.1"/>
    </source>
</evidence>
<reference evidence="2 3" key="1">
    <citation type="submission" date="2016-12" db="EMBL/GenBank/DDBJ databases">
        <authorList>
            <person name="Song W.-J."/>
            <person name="Kurnit D.M."/>
        </authorList>
    </citation>
    <scope>NUCLEOTIDE SEQUENCE [LARGE SCALE GENOMIC DNA]</scope>
    <source>
        <strain evidence="2 3">IMCC3135</strain>
    </source>
</reference>
<evidence type="ECO:0000256" key="1">
    <source>
        <dbReference type="SAM" id="SignalP"/>
    </source>
</evidence>
<accession>A0A2Z2NMQ2</accession>
<evidence type="ECO:0000313" key="3">
    <source>
        <dbReference type="Proteomes" id="UP000250079"/>
    </source>
</evidence>
<keyword evidence="1" id="KW-0732">Signal</keyword>
<proteinExistence type="predicted"/>
<keyword evidence="3" id="KW-1185">Reference proteome</keyword>
<dbReference type="KEGG" id="gai:IMCC3135_04475"/>
<dbReference type="Pfam" id="PF06934">
    <property type="entry name" value="CTI"/>
    <property type="match status" value="1"/>
</dbReference>
<evidence type="ECO:0008006" key="4">
    <source>
        <dbReference type="Google" id="ProtNLM"/>
    </source>
</evidence>
<gene>
    <name evidence="2" type="ORF">IMCC3135_04475</name>
</gene>
<feature type="signal peptide" evidence="1">
    <location>
        <begin position="1"/>
        <end position="20"/>
    </location>
</feature>
<dbReference type="Proteomes" id="UP000250079">
    <property type="component" value="Chromosome"/>
</dbReference>
<organism evidence="2 3">
    <name type="scientific">Granulosicoccus antarcticus IMCC3135</name>
    <dbReference type="NCBI Taxonomy" id="1192854"/>
    <lineage>
        <taxon>Bacteria</taxon>
        <taxon>Pseudomonadati</taxon>
        <taxon>Pseudomonadota</taxon>
        <taxon>Gammaproteobacteria</taxon>
        <taxon>Chromatiales</taxon>
        <taxon>Granulosicoccaceae</taxon>
        <taxon>Granulosicoccus</taxon>
    </lineage>
</organism>
<sequence>MHRYLRIMWALAFAMVVGTACVQMQPIGEPETVVGQVRAELPGDAIDRVDFLTDVKPILDNRCVACHACYDAPCQLKATAAEGMARGATQSQVYHMTRILPAEPTRLFVDEQTTAGWRDKGFFDVLGKQRDGNVQAGLVKRFLDLKSQQAPEQSGVLPDTYDVRLGRENECPTASEFDSYAERHPEGGMPYALPALSDEEQDILVRWLDTGAPYSSKVVTGAEFQEELERWELFLNRDSNKGRLTSRYLYEHLYLAHLYFPDISANTFFRVVRSASPPGEPIQYIGTRRPFDDPGVERVYYRLMPERETIVAKNHNPYVLDAARLARFEALFFDKDYAVDKLPGYKADSNANPFVTFAALPMKSRYRFMLEEARFTIANYIRGSVCRGQIAVSVIRDRFWVVFLDPDSAMNEALASFLPTMSGELALANSNDSSNALSPLLHWGHYEKLERAHHKARDEALTQWFSDRDISVDLLWNGDNGVNPNAALTVLRHGNYAAVEHGLLGQTPPDTAWVIDYPLLERIHYLLVAGYDVFGTLGHQLTSRMHMDFLRMQGEKNLLNFVPAETRKQIRKQWYRGAPQSALDYMANPSYDKVPFTGIDYQTDEPLIELYGLIGERLEAIQPADLAVDQKLATLETFKGEKTTLLPQVMLLRIDGDESDYVSIIRNDAHLNMSSVFDEAKQLIPAENTVTVLRGIRGYYPNALMQIDEADIGAFVDSVLSLSDEQSYSRLLDDYGIRRSNSNFWALSDELHAQWKESDPTGFGILDYSRLENR</sequence>
<dbReference type="PROSITE" id="PS51257">
    <property type="entry name" value="PROKAR_LIPOPROTEIN"/>
    <property type="match status" value="1"/>
</dbReference>
<dbReference type="AlphaFoldDB" id="A0A2Z2NMQ2"/>
<dbReference type="EMBL" id="CP018632">
    <property type="protein sequence ID" value="ASJ71008.1"/>
    <property type="molecule type" value="Genomic_DNA"/>
</dbReference>
<dbReference type="InterPro" id="IPR010706">
    <property type="entry name" value="Fatty_acid_cis-trans_isomerase"/>
</dbReference>
<feature type="chain" id="PRO_5016335830" description="Fatty acid cis/trans isomerase (CTI)" evidence="1">
    <location>
        <begin position="21"/>
        <end position="774"/>
    </location>
</feature>
<name>A0A2Z2NMQ2_9GAMM</name>
<protein>
    <recommendedName>
        <fullName evidence="4">Fatty acid cis/trans isomerase (CTI)</fullName>
    </recommendedName>
</protein>